<dbReference type="EMBL" id="NQIK02000004">
    <property type="protein sequence ID" value="KAF7571589.1"/>
    <property type="molecule type" value="Genomic_DNA"/>
</dbReference>
<sequence length="358" mass="40501">MSPPHAKKTISAAAVFMNQYKKSRKDDATLRGKSSGSRDEVEDADGTTLLSFKQGVTEQRQSDMPLAMLSQEISNQYHEQLDETASLEIKKTLGDALKTVNERTLPATIPNGNQQNLNTSPFISPTSAKYGRPVTKLHPPPISQFILSLRHTTSEGRVIRFQQTLEERMQNYKKLVVAQKEELATLQKEWETVVGEVWKLGTVCLGEETMKELLFTEPRFNGLSYYPCPLSSSPSRATDAESTLFVPEQDSSPLAKKSRPCKKHVTFLDEEMSEVNDEYTAAPTSEFPEFIYQGSDYQEEDFPTIPTLPEKEAKELNMRIEDLGSKEIEAFHKMNEDHQAFWEKKKKNAQLAGVQKEN</sequence>
<reference evidence="3 5" key="1">
    <citation type="journal article" date="2018" name="BMC Genomics">
        <title>Comparative genomics of the wheat fungal pathogen Pyrenophora tritici-repentis reveals chromosomal variations and genome plasticity.</title>
        <authorList>
            <person name="Moolhuijzen P."/>
            <person name="See P.T."/>
            <person name="Hane J.K."/>
            <person name="Shi G."/>
            <person name="Liu Z."/>
            <person name="Oliver R.P."/>
            <person name="Moffat C.S."/>
        </authorList>
    </citation>
    <scope>NUCLEOTIDE SEQUENCE [LARGE SCALE GENOMIC DNA]</scope>
    <source>
        <strain evidence="3">M4</strain>
    </source>
</reference>
<accession>A0A2W1DFE2</accession>
<feature type="region of interest" description="Disordered" evidence="2">
    <location>
        <begin position="237"/>
        <end position="257"/>
    </location>
</feature>
<dbReference type="OMA" id="NDKIRVQ"/>
<protein>
    <submittedName>
        <fullName evidence="3">Uncharacterized protein</fullName>
    </submittedName>
</protein>
<dbReference type="Proteomes" id="UP000249757">
    <property type="component" value="Unassembled WGS sequence"/>
</dbReference>
<keyword evidence="1" id="KW-0175">Coiled coil</keyword>
<evidence type="ECO:0000256" key="2">
    <source>
        <dbReference type="SAM" id="MobiDB-lite"/>
    </source>
</evidence>
<dbReference type="EMBL" id="NRDI02000016">
    <property type="protein sequence ID" value="KAI1510479.1"/>
    <property type="molecule type" value="Genomic_DNA"/>
</dbReference>
<comment type="caution">
    <text evidence="3">The sequence shown here is derived from an EMBL/GenBank/DDBJ whole genome shotgun (WGS) entry which is preliminary data.</text>
</comment>
<keyword evidence="6" id="KW-1185">Reference proteome</keyword>
<proteinExistence type="predicted"/>
<dbReference type="Proteomes" id="UP000245464">
    <property type="component" value="Chromosome 4"/>
</dbReference>
<organism evidence="3 5">
    <name type="scientific">Pyrenophora tritici-repentis</name>
    <dbReference type="NCBI Taxonomy" id="45151"/>
    <lineage>
        <taxon>Eukaryota</taxon>
        <taxon>Fungi</taxon>
        <taxon>Dikarya</taxon>
        <taxon>Ascomycota</taxon>
        <taxon>Pezizomycotina</taxon>
        <taxon>Dothideomycetes</taxon>
        <taxon>Pleosporomycetidae</taxon>
        <taxon>Pleosporales</taxon>
        <taxon>Pleosporineae</taxon>
        <taxon>Pleosporaceae</taxon>
        <taxon>Pyrenophora</taxon>
    </lineage>
</organism>
<evidence type="ECO:0000313" key="3">
    <source>
        <dbReference type="EMBL" id="KAF7571589.1"/>
    </source>
</evidence>
<reference evidence="6" key="4">
    <citation type="journal article" date="2022" name="Microb. Genom.">
        <title>A global pangenome for the wheat fungal pathogen Pyrenophora tritici-repentis and prediction of effector protein structural homology.</title>
        <authorList>
            <person name="Moolhuijzen P.M."/>
            <person name="See P.T."/>
            <person name="Shi G."/>
            <person name="Powell H.R."/>
            <person name="Cockram J."/>
            <person name="Jorgensen L.N."/>
            <person name="Benslimane H."/>
            <person name="Strelkov S.E."/>
            <person name="Turner J."/>
            <person name="Liu Z."/>
            <person name="Moffat C.S."/>
        </authorList>
    </citation>
    <scope>NUCLEOTIDE SEQUENCE [LARGE SCALE GENOMIC DNA]</scope>
</reference>
<name>A0A2W1DFE2_9PLEO</name>
<reference evidence="4" key="2">
    <citation type="submission" date="2021-05" db="EMBL/GenBank/DDBJ databases">
        <authorList>
            <person name="Moolhuijzen P.M."/>
            <person name="Moffat C.S."/>
        </authorList>
    </citation>
    <scope>NUCLEOTIDE SEQUENCE</scope>
    <source>
        <strain evidence="4">86-124</strain>
    </source>
</reference>
<evidence type="ECO:0000313" key="6">
    <source>
        <dbReference type="Proteomes" id="UP000249757"/>
    </source>
</evidence>
<gene>
    <name evidence="4" type="ORF">Ptr86124_010284</name>
    <name evidence="3" type="ORF">PtrM4_090890</name>
</gene>
<feature type="coiled-coil region" evidence="1">
    <location>
        <begin position="162"/>
        <end position="189"/>
    </location>
</feature>
<dbReference type="OrthoDB" id="3777651at2759"/>
<evidence type="ECO:0000313" key="5">
    <source>
        <dbReference type="Proteomes" id="UP000245464"/>
    </source>
</evidence>
<dbReference type="AlphaFoldDB" id="A0A2W1DFE2"/>
<evidence type="ECO:0000256" key="1">
    <source>
        <dbReference type="SAM" id="Coils"/>
    </source>
</evidence>
<reference evidence="4" key="3">
    <citation type="journal article" date="2022" name="bioRxiv">
        <title>A global pangenome for the wheat fungal pathogen Pyrenophora tritici-repentis and prediction of effector protein structural homology.</title>
        <authorList>
            <person name="Moolhuijzen P."/>
            <person name="See P.T."/>
            <person name="Shi G."/>
            <person name="Powell H.R."/>
            <person name="Cockram J."/>
            <person name="Jorgensen L.N."/>
            <person name="Benslimane H."/>
            <person name="Strelkov S.E."/>
            <person name="Turner J."/>
            <person name="Liu Z."/>
            <person name="Moffat C.S."/>
        </authorList>
    </citation>
    <scope>NUCLEOTIDE SEQUENCE</scope>
    <source>
        <strain evidence="4">86-124</strain>
    </source>
</reference>
<evidence type="ECO:0000313" key="4">
    <source>
        <dbReference type="EMBL" id="KAI1510479.1"/>
    </source>
</evidence>
<feature type="region of interest" description="Disordered" evidence="2">
    <location>
        <begin position="23"/>
        <end position="46"/>
    </location>
</feature>